<dbReference type="InterPro" id="IPR029006">
    <property type="entry name" value="ADF-H/Gelsolin-like_dom_sf"/>
</dbReference>
<reference evidence="3 4" key="1">
    <citation type="journal article" date="2014" name="Science">
        <title>Plant genetics. Early allopolyploid evolution in the post-Neolithic Brassica napus oilseed genome.</title>
        <authorList>
            <person name="Chalhoub B."/>
            <person name="Denoeud F."/>
            <person name="Liu S."/>
            <person name="Parkin I.A."/>
            <person name="Tang H."/>
            <person name="Wang X."/>
            <person name="Chiquet J."/>
            <person name="Belcram H."/>
            <person name="Tong C."/>
            <person name="Samans B."/>
            <person name="Correa M."/>
            <person name="Da Silva C."/>
            <person name="Just J."/>
            <person name="Falentin C."/>
            <person name="Koh C.S."/>
            <person name="Le Clainche I."/>
            <person name="Bernard M."/>
            <person name="Bento P."/>
            <person name="Noel B."/>
            <person name="Labadie K."/>
            <person name="Alberti A."/>
            <person name="Charles M."/>
            <person name="Arnaud D."/>
            <person name="Guo H."/>
            <person name="Daviaud C."/>
            <person name="Alamery S."/>
            <person name="Jabbari K."/>
            <person name="Zhao M."/>
            <person name="Edger P.P."/>
            <person name="Chelaifa H."/>
            <person name="Tack D."/>
            <person name="Lassalle G."/>
            <person name="Mestiri I."/>
            <person name="Schnel N."/>
            <person name="Le Paslier M.C."/>
            <person name="Fan G."/>
            <person name="Renault V."/>
            <person name="Bayer P.E."/>
            <person name="Golicz A.A."/>
            <person name="Manoli S."/>
            <person name="Lee T.H."/>
            <person name="Thi V.H."/>
            <person name="Chalabi S."/>
            <person name="Hu Q."/>
            <person name="Fan C."/>
            <person name="Tollenaere R."/>
            <person name="Lu Y."/>
            <person name="Battail C."/>
            <person name="Shen J."/>
            <person name="Sidebottom C.H."/>
            <person name="Wang X."/>
            <person name="Canaguier A."/>
            <person name="Chauveau A."/>
            <person name="Berard A."/>
            <person name="Deniot G."/>
            <person name="Guan M."/>
            <person name="Liu Z."/>
            <person name="Sun F."/>
            <person name="Lim Y.P."/>
            <person name="Lyons E."/>
            <person name="Town C.D."/>
            <person name="Bancroft I."/>
            <person name="Wang X."/>
            <person name="Meng J."/>
            <person name="Ma J."/>
            <person name="Pires J.C."/>
            <person name="King G.J."/>
            <person name="Brunel D."/>
            <person name="Delourme R."/>
            <person name="Renard M."/>
            <person name="Aury J.M."/>
            <person name="Adams K.L."/>
            <person name="Batley J."/>
            <person name="Snowdon R.J."/>
            <person name="Tost J."/>
            <person name="Edwards D."/>
            <person name="Zhou Y."/>
            <person name="Hua W."/>
            <person name="Sharpe A.G."/>
            <person name="Paterson A.H."/>
            <person name="Guan C."/>
            <person name="Wincker P."/>
        </authorList>
    </citation>
    <scope>NUCLEOTIDE SEQUENCE [LARGE SCALE GENOMIC DNA]</scope>
    <source>
        <strain evidence="4">cv. Darmor-bzh</strain>
    </source>
</reference>
<dbReference type="Proteomes" id="UP000028999">
    <property type="component" value="Unassembled WGS sequence"/>
</dbReference>
<dbReference type="PANTHER" id="PTHR11977">
    <property type="entry name" value="VILLIN"/>
    <property type="match status" value="1"/>
</dbReference>
<dbReference type="AlphaFoldDB" id="A0A078IW95"/>
<dbReference type="Pfam" id="PF02209">
    <property type="entry name" value="VHP"/>
    <property type="match status" value="1"/>
</dbReference>
<dbReference type="GO" id="GO:0051015">
    <property type="term" value="F:actin filament binding"/>
    <property type="evidence" value="ECO:0007669"/>
    <property type="project" value="InterPro"/>
</dbReference>
<dbReference type="SUPFAM" id="SSF55753">
    <property type="entry name" value="Actin depolymerizing proteins"/>
    <property type="match status" value="1"/>
</dbReference>
<dbReference type="PaxDb" id="3708-A0A078IW95"/>
<dbReference type="PROSITE" id="PS51089">
    <property type="entry name" value="HP"/>
    <property type="match status" value="1"/>
</dbReference>
<dbReference type="Gramene" id="CDY55927">
    <property type="protein sequence ID" value="CDY55927"/>
    <property type="gene ID" value="GSBRNA2T00017527001"/>
</dbReference>
<dbReference type="Gene3D" id="3.40.20.10">
    <property type="entry name" value="Severin"/>
    <property type="match status" value="1"/>
</dbReference>
<dbReference type="InterPro" id="IPR007122">
    <property type="entry name" value="Villin/Gelsolin"/>
</dbReference>
<feature type="region of interest" description="Disordered" evidence="1">
    <location>
        <begin position="86"/>
        <end position="156"/>
    </location>
</feature>
<proteinExistence type="predicted"/>
<evidence type="ECO:0000313" key="3">
    <source>
        <dbReference type="EMBL" id="CDY55927.1"/>
    </source>
</evidence>
<dbReference type="Gene3D" id="1.10.950.10">
    <property type="entry name" value="Villin headpiece domain"/>
    <property type="match status" value="1"/>
</dbReference>
<feature type="compositionally biased region" description="Basic and acidic residues" evidence="1">
    <location>
        <begin position="135"/>
        <end position="152"/>
    </location>
</feature>
<dbReference type="GO" id="GO:0007015">
    <property type="term" value="P:actin filament organization"/>
    <property type="evidence" value="ECO:0007669"/>
    <property type="project" value="UniProtKB-ARBA"/>
</dbReference>
<gene>
    <name evidence="3" type="primary">BnaCnng29560D</name>
    <name evidence="3" type="ORF">GSBRNA2T00017527001</name>
</gene>
<dbReference type="OMA" id="PYESVNT"/>
<evidence type="ECO:0000259" key="2">
    <source>
        <dbReference type="PROSITE" id="PS51089"/>
    </source>
</evidence>
<feature type="compositionally biased region" description="Low complexity" evidence="1">
    <location>
        <begin position="120"/>
        <end position="134"/>
    </location>
</feature>
<accession>A0A078IW95</accession>
<name>A0A078IW95_BRANA</name>
<dbReference type="STRING" id="3708.A0A078IW95"/>
<keyword evidence="4" id="KW-1185">Reference proteome</keyword>
<sequence>MRLVLGLGEIFVWVGQEVVPKNKLLALTIGENFIEKDSLLEKLSPEAPIYVIMEGGEPSFFTRFFTSWDSSKSSMHGNSFQRKLKIVKNGGTPVADKPKRRTPASYGGRASEPLIPKSIKASPKTPESPAPESSSKGKEEKKENDKEGEKSMSSKIVSLTIQADAKEGVVDEEDLPAYPYGRLKTTSPDPVTDIDVTRREAYLSSEEFKEKFGMTKEAFYKLPKWKQNKFKMAVQLF</sequence>
<dbReference type="EMBL" id="LK033440">
    <property type="protein sequence ID" value="CDY55927.1"/>
    <property type="molecule type" value="Genomic_DNA"/>
</dbReference>
<dbReference type="SMART" id="SM00153">
    <property type="entry name" value="VHP"/>
    <property type="match status" value="1"/>
</dbReference>
<evidence type="ECO:0000313" key="4">
    <source>
        <dbReference type="Proteomes" id="UP000028999"/>
    </source>
</evidence>
<feature type="domain" description="HP" evidence="2">
    <location>
        <begin position="172"/>
        <end position="237"/>
    </location>
</feature>
<dbReference type="FunFam" id="1.10.950.10:FF:000004">
    <property type="entry name" value="Villin-like 1"/>
    <property type="match status" value="1"/>
</dbReference>
<dbReference type="InterPro" id="IPR003128">
    <property type="entry name" value="Villin_headpiece"/>
</dbReference>
<dbReference type="PANTHER" id="PTHR11977:SF138">
    <property type="entry name" value="VILLIN-4"/>
    <property type="match status" value="1"/>
</dbReference>
<dbReference type="InterPro" id="IPR036886">
    <property type="entry name" value="Villin_headpiece_dom_sf"/>
</dbReference>
<dbReference type="SUPFAM" id="SSF47050">
    <property type="entry name" value="VHP, Villin headpiece domain"/>
    <property type="match status" value="1"/>
</dbReference>
<organism evidence="3 4">
    <name type="scientific">Brassica napus</name>
    <name type="common">Rape</name>
    <dbReference type="NCBI Taxonomy" id="3708"/>
    <lineage>
        <taxon>Eukaryota</taxon>
        <taxon>Viridiplantae</taxon>
        <taxon>Streptophyta</taxon>
        <taxon>Embryophyta</taxon>
        <taxon>Tracheophyta</taxon>
        <taxon>Spermatophyta</taxon>
        <taxon>Magnoliopsida</taxon>
        <taxon>eudicotyledons</taxon>
        <taxon>Gunneridae</taxon>
        <taxon>Pentapetalae</taxon>
        <taxon>rosids</taxon>
        <taxon>malvids</taxon>
        <taxon>Brassicales</taxon>
        <taxon>Brassicaceae</taxon>
        <taxon>Brassiceae</taxon>
        <taxon>Brassica</taxon>
    </lineage>
</organism>
<evidence type="ECO:0000256" key="1">
    <source>
        <dbReference type="SAM" id="MobiDB-lite"/>
    </source>
</evidence>
<protein>
    <submittedName>
        <fullName evidence="3">BnaCnng29560D protein</fullName>
    </submittedName>
</protein>